<keyword evidence="10 11" id="KW-0694">RNA-binding</keyword>
<dbReference type="EMBL" id="PNHE01000038">
    <property type="protein sequence ID" value="PMC57874.1"/>
    <property type="molecule type" value="Genomic_DNA"/>
</dbReference>
<keyword evidence="5" id="KW-0479">Metal-binding</keyword>
<keyword evidence="9" id="KW-0460">Magnesium</keyword>
<feature type="domain" description="Toprim" evidence="13">
    <location>
        <begin position="6"/>
        <end position="101"/>
    </location>
</feature>
<evidence type="ECO:0000256" key="8">
    <source>
        <dbReference type="ARBA" id="ARBA00022801"/>
    </source>
</evidence>
<sequence>MTSSPKEVIVVEGKSDTARLKQCFGPEIRTIETGGSALDEETLEQIKKAQEVFGVIVFTDPDTPGQLIRRQISQFIPTVQHAHLLQKEAQSKKEKESLGVEHASLEHIRQALDNVLTYAPRQDGFEITMADLMHLGLAAGPKAQQKRFKIAHHFKLGHVNAKQLHKALMMYQIPLDEVKKVLEESEDMDERTI</sequence>
<dbReference type="PANTHER" id="PTHR39156">
    <property type="entry name" value="RIBONUCLEASE M5"/>
    <property type="match status" value="1"/>
</dbReference>
<keyword evidence="1 11" id="KW-0963">Cytoplasm</keyword>
<dbReference type="AlphaFoldDB" id="A0A1G8NL34"/>
<protein>
    <recommendedName>
        <fullName evidence="11 12">Ribonuclease M5</fullName>
        <ecNumber evidence="11 12">3.1.26.8</ecNumber>
    </recommendedName>
    <alternativeName>
        <fullName evidence="11">RNase M5</fullName>
    </alternativeName>
    <alternativeName>
        <fullName evidence="11">Ribosomal RNA terminal maturase M5</fullName>
    </alternativeName>
</protein>
<proteinExistence type="inferred from homology"/>
<dbReference type="NCBIfam" id="TIGR00334">
    <property type="entry name" value="5S_RNA_mat_M5"/>
    <property type="match status" value="1"/>
</dbReference>
<comment type="caution">
    <text evidence="14">The sequence shown here is derived from an EMBL/GenBank/DDBJ whole genome shotgun (WGS) entry which is preliminary data.</text>
</comment>
<evidence type="ECO:0000256" key="4">
    <source>
        <dbReference type="ARBA" id="ARBA00022722"/>
    </source>
</evidence>
<evidence type="ECO:0000313" key="15">
    <source>
        <dbReference type="Proteomes" id="UP000235682"/>
    </source>
</evidence>
<keyword evidence="7 11" id="KW-0255">Endonuclease</keyword>
<dbReference type="SUPFAM" id="SSF110455">
    <property type="entry name" value="Toprim domain"/>
    <property type="match status" value="1"/>
</dbReference>
<dbReference type="GO" id="GO:0005737">
    <property type="term" value="C:cytoplasm"/>
    <property type="evidence" value="ECO:0007669"/>
    <property type="project" value="UniProtKB-SubCell"/>
</dbReference>
<keyword evidence="3 11" id="KW-0698">rRNA processing</keyword>
<evidence type="ECO:0000256" key="1">
    <source>
        <dbReference type="ARBA" id="ARBA00022490"/>
    </source>
</evidence>
<dbReference type="EC" id="3.1.26.8" evidence="11 12"/>
<comment type="function">
    <text evidence="11">Required for correct processing of both the 5' and 3' ends of 5S rRNA precursor. Cleaves both sides of a double-stranded region yielding mature 5S rRNA in one step.</text>
</comment>
<comment type="similarity">
    <text evidence="11">Belongs to the ribonuclease M5 family.</text>
</comment>
<dbReference type="HAMAP" id="MF_01469">
    <property type="entry name" value="RNase_M5"/>
    <property type="match status" value="1"/>
</dbReference>
<gene>
    <name evidence="11 14" type="primary">rnmV</name>
    <name evidence="14" type="ORF">CJ205_07365</name>
</gene>
<evidence type="ECO:0000256" key="11">
    <source>
        <dbReference type="HAMAP-Rule" id="MF_01469"/>
    </source>
</evidence>
<comment type="catalytic activity">
    <reaction evidence="11">
        <text>Endonucleolytic cleavage of RNA, removing 21 and 42 nucleotides, respectively, from the 5'- and 3'-termini of a 5S-rRNA precursor.</text>
        <dbReference type="EC" id="3.1.26.8"/>
    </reaction>
</comment>
<dbReference type="InterPro" id="IPR006171">
    <property type="entry name" value="TOPRIM_dom"/>
</dbReference>
<comment type="subcellular location">
    <subcellularLocation>
        <location evidence="11">Cytoplasm</location>
    </subcellularLocation>
</comment>
<dbReference type="SMART" id="SM00493">
    <property type="entry name" value="TOPRIM"/>
    <property type="match status" value="1"/>
</dbReference>
<name>A0A1G8NL34_9LACT</name>
<reference evidence="14 15" key="1">
    <citation type="submission" date="2017-09" db="EMBL/GenBank/DDBJ databases">
        <title>Bacterial strain isolated from the female urinary microbiota.</title>
        <authorList>
            <person name="Thomas-White K."/>
            <person name="Kumar N."/>
            <person name="Forster S."/>
            <person name="Putonti C."/>
            <person name="Lawley T."/>
            <person name="Wolfe A.J."/>
        </authorList>
    </citation>
    <scope>NUCLEOTIDE SEQUENCE [LARGE SCALE GENOMIC DNA]</scope>
    <source>
        <strain evidence="14 15">UMB0852</strain>
    </source>
</reference>
<evidence type="ECO:0000256" key="9">
    <source>
        <dbReference type="ARBA" id="ARBA00022842"/>
    </source>
</evidence>
<evidence type="ECO:0000256" key="2">
    <source>
        <dbReference type="ARBA" id="ARBA00022517"/>
    </source>
</evidence>
<dbReference type="Pfam" id="PF01751">
    <property type="entry name" value="Toprim"/>
    <property type="match status" value="1"/>
</dbReference>
<evidence type="ECO:0000256" key="10">
    <source>
        <dbReference type="ARBA" id="ARBA00022884"/>
    </source>
</evidence>
<keyword evidence="2 11" id="KW-0690">Ribosome biogenesis</keyword>
<evidence type="ECO:0000256" key="12">
    <source>
        <dbReference type="NCBIfam" id="TIGR00334"/>
    </source>
</evidence>
<dbReference type="InterPro" id="IPR034141">
    <property type="entry name" value="TOPRIM_RNase_M5-like"/>
</dbReference>
<evidence type="ECO:0000259" key="13">
    <source>
        <dbReference type="PROSITE" id="PS50880"/>
    </source>
</evidence>
<evidence type="ECO:0000256" key="5">
    <source>
        <dbReference type="ARBA" id="ARBA00022723"/>
    </source>
</evidence>
<dbReference type="STRING" id="84521.SAMN04487994_10506"/>
<evidence type="ECO:0000256" key="6">
    <source>
        <dbReference type="ARBA" id="ARBA00022730"/>
    </source>
</evidence>
<keyword evidence="4 11" id="KW-0540">Nuclease</keyword>
<dbReference type="PANTHER" id="PTHR39156:SF2">
    <property type="entry name" value="DNA PRIMASE (BACTERIAL TYPE) AND SMALL PRIMASE-LIKE PROTEINS"/>
    <property type="match status" value="1"/>
</dbReference>
<dbReference type="Pfam" id="PF13331">
    <property type="entry name" value="DUF4093"/>
    <property type="match status" value="1"/>
</dbReference>
<dbReference type="GO" id="GO:0019843">
    <property type="term" value="F:rRNA binding"/>
    <property type="evidence" value="ECO:0007669"/>
    <property type="project" value="UniProtKB-KW"/>
</dbReference>
<dbReference type="PROSITE" id="PS50880">
    <property type="entry name" value="TOPRIM"/>
    <property type="match status" value="1"/>
</dbReference>
<organism evidence="14 15">
    <name type="scientific">Dolosicoccus paucivorans</name>
    <dbReference type="NCBI Taxonomy" id="84521"/>
    <lineage>
        <taxon>Bacteria</taxon>
        <taxon>Bacillati</taxon>
        <taxon>Bacillota</taxon>
        <taxon>Bacilli</taxon>
        <taxon>Lactobacillales</taxon>
        <taxon>Aerococcaceae</taxon>
        <taxon>Dolosicoccus</taxon>
    </lineage>
</organism>
<evidence type="ECO:0000256" key="7">
    <source>
        <dbReference type="ARBA" id="ARBA00022759"/>
    </source>
</evidence>
<dbReference type="OrthoDB" id="9791329at2"/>
<dbReference type="GO" id="GO:0043822">
    <property type="term" value="F:ribonuclease M5 activity"/>
    <property type="evidence" value="ECO:0007669"/>
    <property type="project" value="UniProtKB-UniRule"/>
</dbReference>
<dbReference type="Gene3D" id="3.40.1360.10">
    <property type="match status" value="1"/>
</dbReference>
<accession>A0A1G8NL34</accession>
<dbReference type="GO" id="GO:0046872">
    <property type="term" value="F:metal ion binding"/>
    <property type="evidence" value="ECO:0007669"/>
    <property type="project" value="UniProtKB-KW"/>
</dbReference>
<dbReference type="GO" id="GO:0006364">
    <property type="term" value="P:rRNA processing"/>
    <property type="evidence" value="ECO:0007669"/>
    <property type="project" value="UniProtKB-UniRule"/>
</dbReference>
<keyword evidence="8 11" id="KW-0378">Hydrolase</keyword>
<keyword evidence="6 11" id="KW-0699">rRNA-binding</keyword>
<dbReference type="Proteomes" id="UP000235682">
    <property type="component" value="Unassembled WGS sequence"/>
</dbReference>
<keyword evidence="15" id="KW-1185">Reference proteome</keyword>
<evidence type="ECO:0000256" key="3">
    <source>
        <dbReference type="ARBA" id="ARBA00022552"/>
    </source>
</evidence>
<evidence type="ECO:0000313" key="14">
    <source>
        <dbReference type="EMBL" id="PMC57874.1"/>
    </source>
</evidence>
<dbReference type="RefSeq" id="WP_092086372.1">
    <property type="nucleotide sequence ID" value="NZ_FNEL01000050.1"/>
</dbReference>
<dbReference type="InterPro" id="IPR025156">
    <property type="entry name" value="RNase_M5_C"/>
</dbReference>
<dbReference type="InterPro" id="IPR004466">
    <property type="entry name" value="RNase_M5"/>
</dbReference>
<dbReference type="CDD" id="cd01027">
    <property type="entry name" value="TOPRIM_RNase_M5_like"/>
    <property type="match status" value="1"/>
</dbReference>